<organism evidence="1 2">
    <name type="scientific">Desulfamplus magnetovallimortis</name>
    <dbReference type="NCBI Taxonomy" id="1246637"/>
    <lineage>
        <taxon>Bacteria</taxon>
        <taxon>Pseudomonadati</taxon>
        <taxon>Thermodesulfobacteriota</taxon>
        <taxon>Desulfobacteria</taxon>
        <taxon>Desulfobacterales</taxon>
        <taxon>Desulfobacteraceae</taxon>
        <taxon>Desulfamplus</taxon>
    </lineage>
</organism>
<evidence type="ECO:0000313" key="2">
    <source>
        <dbReference type="Proteomes" id="UP000191931"/>
    </source>
</evidence>
<evidence type="ECO:0000313" key="1">
    <source>
        <dbReference type="EMBL" id="SLM29167.1"/>
    </source>
</evidence>
<gene>
    <name evidence="1" type="ORF">MTBBW1_170007</name>
</gene>
<dbReference type="STRING" id="1246637.MTBBW1_170007"/>
<dbReference type="AlphaFoldDB" id="A0A1W1H9K7"/>
<protein>
    <submittedName>
        <fullName evidence="1">Uncharacterized protein</fullName>
    </submittedName>
</protein>
<proteinExistence type="predicted"/>
<dbReference type="Proteomes" id="UP000191931">
    <property type="component" value="Unassembled WGS sequence"/>
</dbReference>
<reference evidence="1 2" key="1">
    <citation type="submission" date="2017-03" db="EMBL/GenBank/DDBJ databases">
        <authorList>
            <person name="Afonso C.L."/>
            <person name="Miller P.J."/>
            <person name="Scott M.A."/>
            <person name="Spackman E."/>
            <person name="Goraichik I."/>
            <person name="Dimitrov K.M."/>
            <person name="Suarez D.L."/>
            <person name="Swayne D.E."/>
        </authorList>
    </citation>
    <scope>NUCLEOTIDE SEQUENCE [LARGE SCALE GENOMIC DNA]</scope>
    <source>
        <strain evidence="1">PRJEB14757</strain>
    </source>
</reference>
<sequence length="61" mass="6981">MLVWFRPLSQHRTMAKTPHRRTTLTTAIPVANTGNGQRLAPLGINAESIFYYSYDLRMSTK</sequence>
<dbReference type="EMBL" id="FWEV01000079">
    <property type="protein sequence ID" value="SLM29167.1"/>
    <property type="molecule type" value="Genomic_DNA"/>
</dbReference>
<name>A0A1W1H9K7_9BACT</name>
<accession>A0A1W1H9K7</accession>
<keyword evidence="2" id="KW-1185">Reference proteome</keyword>